<dbReference type="Pfam" id="PF01425">
    <property type="entry name" value="Amidase"/>
    <property type="match status" value="1"/>
</dbReference>
<organism evidence="4 5">
    <name type="scientific">Streptomyces violaceoruber</name>
    <dbReference type="NCBI Taxonomy" id="1935"/>
    <lineage>
        <taxon>Bacteria</taxon>
        <taxon>Bacillati</taxon>
        <taxon>Actinomycetota</taxon>
        <taxon>Actinomycetes</taxon>
        <taxon>Kitasatosporales</taxon>
        <taxon>Streptomycetaceae</taxon>
        <taxon>Streptomyces</taxon>
        <taxon>Streptomyces violaceoruber group</taxon>
    </lineage>
</organism>
<protein>
    <submittedName>
        <fullName evidence="4">Amidase</fullName>
    </submittedName>
</protein>
<dbReference type="Proteomes" id="UP000192445">
    <property type="component" value="Chromosome"/>
</dbReference>
<dbReference type="InterPro" id="IPR020556">
    <property type="entry name" value="Amidase_CS"/>
</dbReference>
<dbReference type="InterPro" id="IPR023631">
    <property type="entry name" value="Amidase_dom"/>
</dbReference>
<dbReference type="InterPro" id="IPR036928">
    <property type="entry name" value="AS_sf"/>
</dbReference>
<evidence type="ECO:0000259" key="3">
    <source>
        <dbReference type="Pfam" id="PF01425"/>
    </source>
</evidence>
<feature type="compositionally biased region" description="Low complexity" evidence="2">
    <location>
        <begin position="19"/>
        <end position="58"/>
    </location>
</feature>
<dbReference type="SUPFAM" id="SSF75304">
    <property type="entry name" value="Amidase signature (AS) enzymes"/>
    <property type="match status" value="1"/>
</dbReference>
<accession>A0A1V0UJP4</accession>
<evidence type="ECO:0000256" key="1">
    <source>
        <dbReference type="ARBA" id="ARBA00009199"/>
    </source>
</evidence>
<dbReference type="KEGG" id="svu:B1H20_30070"/>
<feature type="domain" description="Amidase" evidence="3">
    <location>
        <begin position="96"/>
        <end position="517"/>
    </location>
</feature>
<dbReference type="EMBL" id="CP020570">
    <property type="protein sequence ID" value="ARF65182.1"/>
    <property type="molecule type" value="Genomic_DNA"/>
</dbReference>
<proteinExistence type="inferred from homology"/>
<name>A0A1V0UJP4_STRVN</name>
<dbReference type="InterPro" id="IPR000120">
    <property type="entry name" value="Amidase"/>
</dbReference>
<gene>
    <name evidence="4" type="ORF">B1H20_30070</name>
</gene>
<evidence type="ECO:0000313" key="5">
    <source>
        <dbReference type="Proteomes" id="UP000192445"/>
    </source>
</evidence>
<dbReference type="RefSeq" id="WP_083193592.1">
    <property type="nucleotide sequence ID" value="NZ_CP020570.1"/>
</dbReference>
<dbReference type="NCBIfam" id="NF004717">
    <property type="entry name" value="PRK06061.1"/>
    <property type="match status" value="1"/>
</dbReference>
<dbReference type="PANTHER" id="PTHR11895:SF7">
    <property type="entry name" value="GLUTAMYL-TRNA(GLN) AMIDOTRANSFERASE SUBUNIT A, MITOCHONDRIAL"/>
    <property type="match status" value="1"/>
</dbReference>
<evidence type="ECO:0000313" key="4">
    <source>
        <dbReference type="EMBL" id="ARF65182.1"/>
    </source>
</evidence>
<dbReference type="Gene3D" id="3.90.1300.10">
    <property type="entry name" value="Amidase signature (AS) domain"/>
    <property type="match status" value="1"/>
</dbReference>
<dbReference type="PROSITE" id="PS00571">
    <property type="entry name" value="AMIDASES"/>
    <property type="match status" value="1"/>
</dbReference>
<dbReference type="PANTHER" id="PTHR11895">
    <property type="entry name" value="TRANSAMIDASE"/>
    <property type="match status" value="1"/>
</dbReference>
<dbReference type="AlphaFoldDB" id="A0A1V0UJP4"/>
<reference evidence="4 5" key="1">
    <citation type="submission" date="2017-03" db="EMBL/GenBank/DDBJ databases">
        <title>Complete Genome Sequence of a natural compounds producer, Streptomyces violaceus S21.</title>
        <authorList>
            <person name="Zhong C."/>
            <person name="Zhao Z."/>
            <person name="Fu J."/>
            <person name="Zong G."/>
            <person name="Qin R."/>
            <person name="Cao G."/>
        </authorList>
    </citation>
    <scope>NUCLEOTIDE SEQUENCE [LARGE SCALE GENOMIC DNA]</scope>
    <source>
        <strain evidence="4 5">S21</strain>
    </source>
</reference>
<feature type="region of interest" description="Disordered" evidence="2">
    <location>
        <begin position="1"/>
        <end position="77"/>
    </location>
</feature>
<dbReference type="STRING" id="1935.B1H20_30070"/>
<evidence type="ECO:0000256" key="2">
    <source>
        <dbReference type="SAM" id="MobiDB-lite"/>
    </source>
</evidence>
<dbReference type="GO" id="GO:0003824">
    <property type="term" value="F:catalytic activity"/>
    <property type="evidence" value="ECO:0007669"/>
    <property type="project" value="InterPro"/>
</dbReference>
<comment type="similarity">
    <text evidence="1">Belongs to the amidase family.</text>
</comment>
<sequence length="538" mass="55296">MSSAEPTEADPTGADPTRAASVAAELAAPAPAAPASAAAGPTGAASVAPAPAASPATAVRDPGRVAHRTAPVPPPLPGLAESARLLAEGATTSTALVADALARIEATQPTLNAFRHLRAEAALVEAAEADRRLAAGERLPLLGVPVAVKDDTDVAGLPTHFGCAGERPPATADSEAVRRLRAAGAVVVGKTNSCELGQWPFTEGPGFGATRNPWNTAHTPGGSSGGSAAAVAAGLVPAALGSDGAGSVRIPAAWTHLVGIKPQRGRVSVHPHSDAFQGLTVNGPLARTVADAALLLDAAAGPHPEDLHRPPAVRAAEAARRDPGRLRVALAWRPPLTLTGAGPDPEVRRAVTALAETLARLGHHVEEARPRYGLIGLAFVPRATAGIAEFAARHPEPALLDPRTRSALRTGTRLGGRAVRAARAREVRQHRRIGALFDASGFDVLLTPTTAAPPPRIGRFDELSAWRTDLAMTAACPYAWPWNVLGWPGVNVPAGFTRSGLPVGAQLLGPSRAEERLIALAAQLEGDLRWDEHRPPIP</sequence>